<evidence type="ECO:0000313" key="1">
    <source>
        <dbReference type="EMBL" id="TYP79342.1"/>
    </source>
</evidence>
<protein>
    <submittedName>
        <fullName evidence="1">Uncharacterized protein</fullName>
    </submittedName>
</protein>
<evidence type="ECO:0000313" key="2">
    <source>
        <dbReference type="Proteomes" id="UP000323257"/>
    </source>
</evidence>
<accession>A0A5S5CHZ7</accession>
<reference evidence="1 2" key="1">
    <citation type="submission" date="2019-07" db="EMBL/GenBank/DDBJ databases">
        <title>Genomic Encyclopedia of Type Strains, Phase III (KMG-III): the genomes of soil and plant-associated and newly described type strains.</title>
        <authorList>
            <person name="Whitman W."/>
        </authorList>
    </citation>
    <scope>NUCLEOTIDE SEQUENCE [LARGE SCALE GENOMIC DNA]</scope>
    <source>
        <strain evidence="1 2">BL24</strain>
    </source>
</reference>
<dbReference type="AlphaFoldDB" id="A0A5S5CHZ7"/>
<dbReference type="EMBL" id="VNHS01000001">
    <property type="protein sequence ID" value="TYP79342.1"/>
    <property type="molecule type" value="Genomic_DNA"/>
</dbReference>
<comment type="caution">
    <text evidence="1">The sequence shown here is derived from an EMBL/GenBank/DDBJ whole genome shotgun (WGS) entry which is preliminary data.</text>
</comment>
<dbReference type="Proteomes" id="UP000323257">
    <property type="component" value="Unassembled WGS sequence"/>
</dbReference>
<organism evidence="1 2">
    <name type="scientific">Paenibacillus methanolicus</name>
    <dbReference type="NCBI Taxonomy" id="582686"/>
    <lineage>
        <taxon>Bacteria</taxon>
        <taxon>Bacillati</taxon>
        <taxon>Bacillota</taxon>
        <taxon>Bacilli</taxon>
        <taxon>Bacillales</taxon>
        <taxon>Paenibacillaceae</taxon>
        <taxon>Paenibacillus</taxon>
    </lineage>
</organism>
<keyword evidence="2" id="KW-1185">Reference proteome</keyword>
<gene>
    <name evidence="1" type="ORF">BCM02_101460</name>
</gene>
<sequence>MDTEQKDELAHIIQSYRDTNLDSIHYWLKYSAFDQWRF</sequence>
<name>A0A5S5CHZ7_9BACL</name>
<proteinExistence type="predicted"/>